<dbReference type="Gramene" id="Pp3c4_17970V3.2">
    <property type="protein sequence ID" value="Pp3c4_17970V3.2"/>
    <property type="gene ID" value="Pp3c4_17970"/>
</dbReference>
<dbReference type="InParanoid" id="A0A7I4FNW9"/>
<protein>
    <submittedName>
        <fullName evidence="1">Uncharacterized protein</fullName>
    </submittedName>
</protein>
<evidence type="ECO:0000313" key="2">
    <source>
        <dbReference type="Proteomes" id="UP000006727"/>
    </source>
</evidence>
<reference evidence="1 2" key="1">
    <citation type="journal article" date="2008" name="Science">
        <title>The Physcomitrella genome reveals evolutionary insights into the conquest of land by plants.</title>
        <authorList>
            <person name="Rensing S."/>
            <person name="Lang D."/>
            <person name="Zimmer A."/>
            <person name="Terry A."/>
            <person name="Salamov A."/>
            <person name="Shapiro H."/>
            <person name="Nishiyama T."/>
            <person name="Perroud P.-F."/>
            <person name="Lindquist E."/>
            <person name="Kamisugi Y."/>
            <person name="Tanahashi T."/>
            <person name="Sakakibara K."/>
            <person name="Fujita T."/>
            <person name="Oishi K."/>
            <person name="Shin-I T."/>
            <person name="Kuroki Y."/>
            <person name="Toyoda A."/>
            <person name="Suzuki Y."/>
            <person name="Hashimoto A."/>
            <person name="Yamaguchi K."/>
            <person name="Sugano A."/>
            <person name="Kohara Y."/>
            <person name="Fujiyama A."/>
            <person name="Anterola A."/>
            <person name="Aoki S."/>
            <person name="Ashton N."/>
            <person name="Barbazuk W.B."/>
            <person name="Barker E."/>
            <person name="Bennetzen J."/>
            <person name="Bezanilla M."/>
            <person name="Blankenship R."/>
            <person name="Cho S.H."/>
            <person name="Dutcher S."/>
            <person name="Estelle M."/>
            <person name="Fawcett J.A."/>
            <person name="Gundlach H."/>
            <person name="Hanada K."/>
            <person name="Heyl A."/>
            <person name="Hicks K.A."/>
            <person name="Hugh J."/>
            <person name="Lohr M."/>
            <person name="Mayer K."/>
            <person name="Melkozernov A."/>
            <person name="Murata T."/>
            <person name="Nelson D."/>
            <person name="Pils B."/>
            <person name="Prigge M."/>
            <person name="Reiss B."/>
            <person name="Renner T."/>
            <person name="Rombauts S."/>
            <person name="Rushton P."/>
            <person name="Sanderfoot A."/>
            <person name="Schween G."/>
            <person name="Shiu S.-H."/>
            <person name="Stueber K."/>
            <person name="Theodoulou F.L."/>
            <person name="Tu H."/>
            <person name="Van de Peer Y."/>
            <person name="Verrier P.J."/>
            <person name="Waters E."/>
            <person name="Wood A."/>
            <person name="Yang L."/>
            <person name="Cove D."/>
            <person name="Cuming A."/>
            <person name="Hasebe M."/>
            <person name="Lucas S."/>
            <person name="Mishler D.B."/>
            <person name="Reski R."/>
            <person name="Grigoriev I."/>
            <person name="Quatrano R.S."/>
            <person name="Boore J.L."/>
        </authorList>
    </citation>
    <scope>NUCLEOTIDE SEQUENCE [LARGE SCALE GENOMIC DNA]</scope>
    <source>
        <strain evidence="1 2">cv. Gransden 2004</strain>
    </source>
</reference>
<proteinExistence type="predicted"/>
<accession>A0A7I4FNW9</accession>
<reference evidence="1 2" key="2">
    <citation type="journal article" date="2018" name="Plant J.">
        <title>The Physcomitrella patens chromosome-scale assembly reveals moss genome structure and evolution.</title>
        <authorList>
            <person name="Lang D."/>
            <person name="Ullrich K.K."/>
            <person name="Murat F."/>
            <person name="Fuchs J."/>
            <person name="Jenkins J."/>
            <person name="Haas F.B."/>
            <person name="Piednoel M."/>
            <person name="Gundlach H."/>
            <person name="Van Bel M."/>
            <person name="Meyberg R."/>
            <person name="Vives C."/>
            <person name="Morata J."/>
            <person name="Symeonidi A."/>
            <person name="Hiss M."/>
            <person name="Muchero W."/>
            <person name="Kamisugi Y."/>
            <person name="Saleh O."/>
            <person name="Blanc G."/>
            <person name="Decker E.L."/>
            <person name="van Gessel N."/>
            <person name="Grimwood J."/>
            <person name="Hayes R.D."/>
            <person name="Graham S.W."/>
            <person name="Gunter L.E."/>
            <person name="McDaniel S.F."/>
            <person name="Hoernstein S.N.W."/>
            <person name="Larsson A."/>
            <person name="Li F.W."/>
            <person name="Perroud P.F."/>
            <person name="Phillips J."/>
            <person name="Ranjan P."/>
            <person name="Rokshar D.S."/>
            <person name="Rothfels C.J."/>
            <person name="Schneider L."/>
            <person name="Shu S."/>
            <person name="Stevenson D.W."/>
            <person name="Thummler F."/>
            <person name="Tillich M."/>
            <person name="Villarreal Aguilar J.C."/>
            <person name="Widiez T."/>
            <person name="Wong G.K."/>
            <person name="Wymore A."/>
            <person name="Zhang Y."/>
            <person name="Zimmer A.D."/>
            <person name="Quatrano R.S."/>
            <person name="Mayer K.F.X."/>
            <person name="Goodstein D."/>
            <person name="Casacuberta J.M."/>
            <person name="Vandepoele K."/>
            <person name="Reski R."/>
            <person name="Cuming A.C."/>
            <person name="Tuskan G.A."/>
            <person name="Maumus F."/>
            <person name="Salse J."/>
            <person name="Schmutz J."/>
            <person name="Rensing S.A."/>
        </authorList>
    </citation>
    <scope>NUCLEOTIDE SEQUENCE [LARGE SCALE GENOMIC DNA]</scope>
    <source>
        <strain evidence="1 2">cv. Gransden 2004</strain>
    </source>
</reference>
<keyword evidence="2" id="KW-1185">Reference proteome</keyword>
<dbReference type="EnsemblPlants" id="Pp3c4_17970V3.2">
    <property type="protein sequence ID" value="Pp3c4_17970V3.2"/>
    <property type="gene ID" value="Pp3c4_17970"/>
</dbReference>
<reference evidence="1" key="3">
    <citation type="submission" date="2020-12" db="UniProtKB">
        <authorList>
            <consortium name="EnsemblPlants"/>
        </authorList>
    </citation>
    <scope>IDENTIFICATION</scope>
</reference>
<sequence length="114" mass="13247">MQRPRSSVHDQHSGAIRDALLLRYLEQTLCTIHFIWSKSLQRNFLSQIFPCKSGDQVMRETSLLHHKAVWLLKLKRIVAEEQHVNHHEAVTRKLCQESICLSASLTTELFVLCL</sequence>
<name>A0A7I4FNW9_PHYPA</name>
<dbReference type="EMBL" id="ABEU02000004">
    <property type="status" value="NOT_ANNOTATED_CDS"/>
    <property type="molecule type" value="Genomic_DNA"/>
</dbReference>
<organism evidence="1 2">
    <name type="scientific">Physcomitrium patens</name>
    <name type="common">Spreading-leaved earth moss</name>
    <name type="synonym">Physcomitrella patens</name>
    <dbReference type="NCBI Taxonomy" id="3218"/>
    <lineage>
        <taxon>Eukaryota</taxon>
        <taxon>Viridiplantae</taxon>
        <taxon>Streptophyta</taxon>
        <taxon>Embryophyta</taxon>
        <taxon>Bryophyta</taxon>
        <taxon>Bryophytina</taxon>
        <taxon>Bryopsida</taxon>
        <taxon>Funariidae</taxon>
        <taxon>Funariales</taxon>
        <taxon>Funariaceae</taxon>
        <taxon>Physcomitrium</taxon>
    </lineage>
</organism>
<dbReference type="AlphaFoldDB" id="A0A7I4FNW9"/>
<dbReference type="Proteomes" id="UP000006727">
    <property type="component" value="Chromosome 4"/>
</dbReference>
<evidence type="ECO:0000313" key="1">
    <source>
        <dbReference type="EnsemblPlants" id="Pp3c4_17970V3.2"/>
    </source>
</evidence>